<dbReference type="Gene3D" id="1.25.40.10">
    <property type="entry name" value="Tetratricopeptide repeat domain"/>
    <property type="match status" value="1"/>
</dbReference>
<dbReference type="PROSITE" id="PS50005">
    <property type="entry name" value="TPR"/>
    <property type="match status" value="1"/>
</dbReference>
<dbReference type="PANTHER" id="PTHR16193:SF0">
    <property type="entry name" value="TETRATRICOPEPTIDE REPEAT PROTEIN 27"/>
    <property type="match status" value="1"/>
</dbReference>
<dbReference type="PANTHER" id="PTHR16193">
    <property type="entry name" value="TETRATRICOPEPTIDE REPEAT PROTEIN 27"/>
    <property type="match status" value="1"/>
</dbReference>
<gene>
    <name evidence="4" type="primary">PARPA_07193.1 scaffold 26677</name>
</gene>
<dbReference type="AlphaFoldDB" id="A0A0B7N6U5"/>
<evidence type="ECO:0000256" key="2">
    <source>
        <dbReference type="ARBA" id="ARBA00022803"/>
    </source>
</evidence>
<dbReference type="OrthoDB" id="1936594at2759"/>
<dbReference type="InterPro" id="IPR011990">
    <property type="entry name" value="TPR-like_helical_dom_sf"/>
</dbReference>
<dbReference type="InterPro" id="IPR044244">
    <property type="entry name" value="TTC27/Emw1"/>
</dbReference>
<organism evidence="4 5">
    <name type="scientific">Parasitella parasitica</name>
    <dbReference type="NCBI Taxonomy" id="35722"/>
    <lineage>
        <taxon>Eukaryota</taxon>
        <taxon>Fungi</taxon>
        <taxon>Fungi incertae sedis</taxon>
        <taxon>Mucoromycota</taxon>
        <taxon>Mucoromycotina</taxon>
        <taxon>Mucoromycetes</taxon>
        <taxon>Mucorales</taxon>
        <taxon>Mucorineae</taxon>
        <taxon>Mucoraceae</taxon>
        <taxon>Parasitella</taxon>
    </lineage>
</organism>
<dbReference type="SUPFAM" id="SSF48452">
    <property type="entry name" value="TPR-like"/>
    <property type="match status" value="2"/>
</dbReference>
<keyword evidence="2 3" id="KW-0802">TPR repeat</keyword>
<keyword evidence="5" id="KW-1185">Reference proteome</keyword>
<evidence type="ECO:0000256" key="1">
    <source>
        <dbReference type="ARBA" id="ARBA00022737"/>
    </source>
</evidence>
<dbReference type="Pfam" id="PF13432">
    <property type="entry name" value="TPR_16"/>
    <property type="match status" value="1"/>
</dbReference>
<name>A0A0B7N6U5_9FUNG</name>
<evidence type="ECO:0000313" key="5">
    <source>
        <dbReference type="Proteomes" id="UP000054107"/>
    </source>
</evidence>
<dbReference type="InterPro" id="IPR019734">
    <property type="entry name" value="TPR_rpt"/>
</dbReference>
<accession>A0A0B7N6U5</accession>
<feature type="repeat" description="TPR" evidence="3">
    <location>
        <begin position="518"/>
        <end position="551"/>
    </location>
</feature>
<dbReference type="SMART" id="SM00028">
    <property type="entry name" value="TPR"/>
    <property type="match status" value="4"/>
</dbReference>
<dbReference type="Pfam" id="PF13181">
    <property type="entry name" value="TPR_8"/>
    <property type="match status" value="1"/>
</dbReference>
<protein>
    <submittedName>
        <fullName evidence="4">Uncharacterized protein</fullName>
    </submittedName>
</protein>
<keyword evidence="1" id="KW-0677">Repeat</keyword>
<proteinExistence type="predicted"/>
<dbReference type="Proteomes" id="UP000054107">
    <property type="component" value="Unassembled WGS sequence"/>
</dbReference>
<reference evidence="4 5" key="1">
    <citation type="submission" date="2014-09" db="EMBL/GenBank/DDBJ databases">
        <authorList>
            <person name="Ellenberger Sabrina"/>
        </authorList>
    </citation>
    <scope>NUCLEOTIDE SEQUENCE [LARGE SCALE GENOMIC DNA]</scope>
    <source>
        <strain evidence="4 5">CBS 412.66</strain>
    </source>
</reference>
<dbReference type="STRING" id="35722.A0A0B7N6U5"/>
<evidence type="ECO:0000313" key="4">
    <source>
        <dbReference type="EMBL" id="CEP13143.1"/>
    </source>
</evidence>
<dbReference type="PROSITE" id="PS50293">
    <property type="entry name" value="TPR_REGION"/>
    <property type="match status" value="1"/>
</dbReference>
<sequence length="818" mass="93963">MAFQQAELAILLGKKLNEAGKNDKFEAIVSDIQQGRYANVIKNSIVFNNCQQDSQTFKEDGNIQKWVNDKLSNISLKDEFNCFDVLCTGISCLNTFVQINWTGPIPSFSVSELFLGQKDDVCENRIHQACLKSLSVDGEEVYHLSQQLGLLAIARTLLYAVRESSLTGSFWAMRAVFIQQQLLDEFTGSLQAELMELANQSSERLKSASDLDAASVDSLTIRHELDVSLIYSYFGQDKQALEKMESAQKSSGFTWSLSGARGRRTKFQTFDITQLVVLAESKEKTNNEVTDEPAKPETLDLNDDTLLERIAFTDDEKNAVEKDKRHGNLNVIDQCLLLAFCLNVKNTNPDHGITTEQMEPFVTRVLENANNWMVHTMGLLLRSRFESDKSRTVERSALQLQALVDQIKIEDSGVEERLAYFYDILLPSKWEMERELARRFLSLGVVRSALEIFERLEMWEDVISCYQLMEQPQKAKEVLKRLMEENPSSAKYWCILGDLELEPAHWLKSWEISNHSYGRAMRSLGSYEFKKANYDSAIEYYQKAVAINPIFESSWYILGCAAMCTENWKVASRAFQRVVSLNDEQPEAWNNLASIYLRMDKKVDAFLALKRATKMKFDSWKMWQNLLFTSIDVGQFADAIYAMQRVVELRWDKVRDEAVDIGALRMIVENVIQNWKDPQDRDGARLSRPVQRLLENVILNRITNSPDIWLICAKFYLWQNRYVDALETSVKAYRSVMHDPRIETEETFFADVATIAIETVDMYENLGDKTVDGAPVCADWRYQSRLILKGLMGKVRDVFADTSSYEKLQERMNELKTV</sequence>
<dbReference type="EMBL" id="LN729333">
    <property type="protein sequence ID" value="CEP13143.1"/>
    <property type="molecule type" value="Genomic_DNA"/>
</dbReference>
<evidence type="ECO:0000256" key="3">
    <source>
        <dbReference type="PROSITE-ProRule" id="PRU00339"/>
    </source>
</evidence>